<dbReference type="Proteomes" id="UP001058533">
    <property type="component" value="Chromosome"/>
</dbReference>
<dbReference type="InterPro" id="IPR051544">
    <property type="entry name" value="TPS_OM_transporter"/>
</dbReference>
<accession>A0ABY5L9V2</accession>
<name>A0ABY5L9V2_9SPHN</name>
<dbReference type="Pfam" id="PF08479">
    <property type="entry name" value="POTRA_2"/>
    <property type="match status" value="1"/>
</dbReference>
<feature type="domain" description="POTRA" evidence="9">
    <location>
        <begin position="52"/>
        <end position="127"/>
    </location>
</feature>
<sequence>MTCSTAAIAQSIGAGQQLQQIPPAPLIPKATPDIDLQPRVPAPQPEVSGEAIRIDALRITGATLFPPETLLAASGFVPGSTLTLGEMRSVAGRISAYYQARGYFLAQAYIPEQDVQSGTVTVAVIEGQYGKIDVNNTSRVSDGVVQSRLRGLNSGDIVTGAPLERRLLLLSDLPGVGVRSTLSPGTAVGTSDLLVDVTPGRSISGSIEADNAGNRYTGEYRGGGTINLANPLGIGDLLSARILASSGGLAYGRLAYQLPVGDLTLGASYAHIRYELGREFERLDADGAADIASLYARYPVIRSRDLNVYLTGALDAKWFEDRIGLVSTQSNRNSRIASLGIDADGRDDFAGGGISSVSARLSYGDLNILNADERAIDGRAGRTQGGFGKLDFAAARLQTISGPLSLYTSVRGQYAFDNLDTSEKMQLGGAYGVRAYPEGEAFGDQGVIVTAEARLGLSDLIAFDAVDLQAFGFIDAGVVDFAHDPYFAGPNRSSRSGIGAGLSAGLPGGLILRGTYAHRLGDQRVTSGPDRAGRFWFQIVKLF</sequence>
<proteinExistence type="inferred from homology"/>
<evidence type="ECO:0000259" key="9">
    <source>
        <dbReference type="PROSITE" id="PS51779"/>
    </source>
</evidence>
<evidence type="ECO:0000256" key="1">
    <source>
        <dbReference type="ARBA" id="ARBA00004442"/>
    </source>
</evidence>
<organism evidence="10 11">
    <name type="scientific">Sphingomonas qomolangmaensis</name>
    <dbReference type="NCBI Taxonomy" id="2918765"/>
    <lineage>
        <taxon>Bacteria</taxon>
        <taxon>Pseudomonadati</taxon>
        <taxon>Pseudomonadota</taxon>
        <taxon>Alphaproteobacteria</taxon>
        <taxon>Sphingomonadales</taxon>
        <taxon>Sphingomonadaceae</taxon>
        <taxon>Sphingomonas</taxon>
    </lineage>
</organism>
<dbReference type="PANTHER" id="PTHR34597">
    <property type="entry name" value="SLR1661 PROTEIN"/>
    <property type="match status" value="1"/>
</dbReference>
<comment type="similarity">
    <text evidence="2">Belongs to the TPS (TC 1.B.20) family.</text>
</comment>
<gene>
    <name evidence="10" type="ORF">NMP03_04805</name>
</gene>
<evidence type="ECO:0000256" key="3">
    <source>
        <dbReference type="ARBA" id="ARBA00022448"/>
    </source>
</evidence>
<comment type="subcellular location">
    <subcellularLocation>
        <location evidence="1">Cell outer membrane</location>
    </subcellularLocation>
</comment>
<keyword evidence="11" id="KW-1185">Reference proteome</keyword>
<protein>
    <submittedName>
        <fullName evidence="10">ShlB/FhaC/HecB family hemolysin secretion/activation protein</fullName>
    </submittedName>
</protein>
<evidence type="ECO:0000256" key="5">
    <source>
        <dbReference type="ARBA" id="ARBA00022692"/>
    </source>
</evidence>
<dbReference type="InterPro" id="IPR005565">
    <property type="entry name" value="Hemolysn_activator_HlyB_C"/>
</dbReference>
<keyword evidence="5" id="KW-0812">Transmembrane</keyword>
<reference evidence="10" key="1">
    <citation type="submission" date="2022-07" db="EMBL/GenBank/DDBJ databases">
        <title>Sphingomonas sp. nov., a novel bacterium isolated from the north slope of the Mount Everest.</title>
        <authorList>
            <person name="Cui X."/>
            <person name="Liu Y."/>
        </authorList>
    </citation>
    <scope>NUCLEOTIDE SEQUENCE</scope>
    <source>
        <strain evidence="10">S5-59</strain>
    </source>
</reference>
<evidence type="ECO:0000256" key="4">
    <source>
        <dbReference type="ARBA" id="ARBA00022452"/>
    </source>
</evidence>
<dbReference type="Gene3D" id="2.40.160.50">
    <property type="entry name" value="membrane protein fhac: a member of the omp85/tpsb transporter family"/>
    <property type="match status" value="1"/>
</dbReference>
<dbReference type="RefSeq" id="WP_256507386.1">
    <property type="nucleotide sequence ID" value="NZ_CP101740.1"/>
</dbReference>
<keyword evidence="7" id="KW-0472">Membrane</keyword>
<dbReference type="PROSITE" id="PS51779">
    <property type="entry name" value="POTRA"/>
    <property type="match status" value="1"/>
</dbReference>
<evidence type="ECO:0000256" key="8">
    <source>
        <dbReference type="ARBA" id="ARBA00023237"/>
    </source>
</evidence>
<dbReference type="InterPro" id="IPR013686">
    <property type="entry name" value="Polypept-transport_assoc_ShlB"/>
</dbReference>
<dbReference type="Gene3D" id="3.10.20.310">
    <property type="entry name" value="membrane protein fhac"/>
    <property type="match status" value="1"/>
</dbReference>
<dbReference type="InterPro" id="IPR034746">
    <property type="entry name" value="POTRA"/>
</dbReference>
<keyword evidence="3" id="KW-0813">Transport</keyword>
<dbReference type="PANTHER" id="PTHR34597:SF1">
    <property type="entry name" value="HEME_HEMOPEXIN TRANSPORTER PROTEIN HUXB"/>
    <property type="match status" value="1"/>
</dbReference>
<keyword evidence="4" id="KW-1134">Transmembrane beta strand</keyword>
<evidence type="ECO:0000256" key="2">
    <source>
        <dbReference type="ARBA" id="ARBA00009055"/>
    </source>
</evidence>
<keyword evidence="6" id="KW-0653">Protein transport</keyword>
<evidence type="ECO:0000256" key="6">
    <source>
        <dbReference type="ARBA" id="ARBA00022927"/>
    </source>
</evidence>
<keyword evidence="8" id="KW-0998">Cell outer membrane</keyword>
<evidence type="ECO:0000313" key="11">
    <source>
        <dbReference type="Proteomes" id="UP001058533"/>
    </source>
</evidence>
<dbReference type="Pfam" id="PF03865">
    <property type="entry name" value="ShlB"/>
    <property type="match status" value="1"/>
</dbReference>
<evidence type="ECO:0000313" key="10">
    <source>
        <dbReference type="EMBL" id="UUL83547.1"/>
    </source>
</evidence>
<evidence type="ECO:0000256" key="7">
    <source>
        <dbReference type="ARBA" id="ARBA00023136"/>
    </source>
</evidence>
<dbReference type="EMBL" id="CP101740">
    <property type="protein sequence ID" value="UUL83547.1"/>
    <property type="molecule type" value="Genomic_DNA"/>
</dbReference>